<dbReference type="PANTHER" id="PTHR45772:SF7">
    <property type="entry name" value="AMINO ACID ABC TRANSPORTER ATP-BINDING PROTEIN"/>
    <property type="match status" value="1"/>
</dbReference>
<dbReference type="PROSITE" id="PS50893">
    <property type="entry name" value="ABC_TRANSPORTER_2"/>
    <property type="match status" value="1"/>
</dbReference>
<dbReference type="GO" id="GO:0015188">
    <property type="term" value="F:L-isoleucine transmembrane transporter activity"/>
    <property type="evidence" value="ECO:0007669"/>
    <property type="project" value="TreeGrafter"/>
</dbReference>
<dbReference type="Pfam" id="PF12399">
    <property type="entry name" value="BCA_ABC_TP_C"/>
    <property type="match status" value="1"/>
</dbReference>
<keyword evidence="2" id="KW-0547">Nucleotide-binding</keyword>
<dbReference type="GO" id="GO:1903806">
    <property type="term" value="P:L-isoleucine import across plasma membrane"/>
    <property type="evidence" value="ECO:0007669"/>
    <property type="project" value="TreeGrafter"/>
</dbReference>
<keyword evidence="3 5" id="KW-0067">ATP-binding</keyword>
<dbReference type="InterPro" id="IPR032823">
    <property type="entry name" value="BCA_ABC_TP_C"/>
</dbReference>
<evidence type="ECO:0000313" key="6">
    <source>
        <dbReference type="Proteomes" id="UP000266089"/>
    </source>
</evidence>
<dbReference type="RefSeq" id="WP_027886700.1">
    <property type="nucleotide sequence ID" value="NZ_LWCO01000125.1"/>
</dbReference>
<dbReference type="InterPro" id="IPR003439">
    <property type="entry name" value="ABC_transporter-like_ATP-bd"/>
</dbReference>
<dbReference type="GO" id="GO:0016887">
    <property type="term" value="F:ATP hydrolysis activity"/>
    <property type="evidence" value="ECO:0007669"/>
    <property type="project" value="InterPro"/>
</dbReference>
<dbReference type="GO" id="GO:0015808">
    <property type="term" value="P:L-alanine transport"/>
    <property type="evidence" value="ECO:0007669"/>
    <property type="project" value="TreeGrafter"/>
</dbReference>
<reference evidence="5 6" key="1">
    <citation type="submission" date="2018-08" db="EMBL/GenBank/DDBJ databases">
        <title>Meiothermus cateniformans JCM 15151 genome sequencing project.</title>
        <authorList>
            <person name="Da Costa M.S."/>
            <person name="Albuquerque L."/>
            <person name="Raposo P."/>
            <person name="Froufe H.J.C."/>
            <person name="Barroso C.S."/>
            <person name="Egas C."/>
        </authorList>
    </citation>
    <scope>NUCLEOTIDE SEQUENCE [LARGE SCALE GENOMIC DNA]</scope>
    <source>
        <strain evidence="5 6">JCM 15151</strain>
    </source>
</reference>
<evidence type="ECO:0000259" key="4">
    <source>
        <dbReference type="PROSITE" id="PS50893"/>
    </source>
</evidence>
<accession>A0A399DW24</accession>
<proteinExistence type="predicted"/>
<gene>
    <name evidence="5" type="primary">lptB_3</name>
    <name evidence="5" type="ORF">Mcate_01799</name>
</gene>
<protein>
    <submittedName>
        <fullName evidence="5">Lipopolysaccharide export system ATP-binding protein LptB</fullName>
        <ecNumber evidence="5">3.6.3.-</ecNumber>
    </submittedName>
</protein>
<feature type="domain" description="ABC transporter" evidence="4">
    <location>
        <begin position="2"/>
        <end position="236"/>
    </location>
</feature>
<dbReference type="AlphaFoldDB" id="A0A399DW24"/>
<dbReference type="CDD" id="cd03219">
    <property type="entry name" value="ABC_Mj1267_LivG_branched"/>
    <property type="match status" value="1"/>
</dbReference>
<comment type="caution">
    <text evidence="5">The sequence shown here is derived from an EMBL/GenBank/DDBJ whole genome shotgun (WGS) entry which is preliminary data.</text>
</comment>
<dbReference type="GO" id="GO:0005886">
    <property type="term" value="C:plasma membrane"/>
    <property type="evidence" value="ECO:0007669"/>
    <property type="project" value="TreeGrafter"/>
</dbReference>
<dbReference type="GO" id="GO:0042941">
    <property type="term" value="P:D-alanine transmembrane transport"/>
    <property type="evidence" value="ECO:0007669"/>
    <property type="project" value="TreeGrafter"/>
</dbReference>
<dbReference type="OrthoDB" id="34082at2"/>
<dbReference type="InterPro" id="IPR027417">
    <property type="entry name" value="P-loop_NTPase"/>
</dbReference>
<name>A0A399DW24_9DEIN</name>
<dbReference type="PANTHER" id="PTHR45772">
    <property type="entry name" value="CONSERVED COMPONENT OF ABC TRANSPORTER FOR NATURAL AMINO ACIDS-RELATED"/>
    <property type="match status" value="1"/>
</dbReference>
<dbReference type="SMART" id="SM00382">
    <property type="entry name" value="AAA"/>
    <property type="match status" value="1"/>
</dbReference>
<dbReference type="GO" id="GO:1903805">
    <property type="term" value="P:L-valine import across plasma membrane"/>
    <property type="evidence" value="ECO:0007669"/>
    <property type="project" value="TreeGrafter"/>
</dbReference>
<evidence type="ECO:0000313" key="5">
    <source>
        <dbReference type="EMBL" id="RIH76384.1"/>
    </source>
</evidence>
<keyword evidence="1" id="KW-0813">Transport</keyword>
<dbReference type="GO" id="GO:0005304">
    <property type="term" value="F:L-valine transmembrane transporter activity"/>
    <property type="evidence" value="ECO:0007669"/>
    <property type="project" value="TreeGrafter"/>
</dbReference>
<dbReference type="InterPro" id="IPR003593">
    <property type="entry name" value="AAA+_ATPase"/>
</dbReference>
<dbReference type="SUPFAM" id="SSF52540">
    <property type="entry name" value="P-loop containing nucleoside triphosphate hydrolases"/>
    <property type="match status" value="1"/>
</dbReference>
<dbReference type="InterPro" id="IPR051120">
    <property type="entry name" value="ABC_AA/LPS_Transport"/>
</dbReference>
<dbReference type="GO" id="GO:0005524">
    <property type="term" value="F:ATP binding"/>
    <property type="evidence" value="ECO:0007669"/>
    <property type="project" value="UniProtKB-KW"/>
</dbReference>
<dbReference type="Pfam" id="PF00005">
    <property type="entry name" value="ABC_tran"/>
    <property type="match status" value="1"/>
</dbReference>
<dbReference type="EC" id="3.6.3.-" evidence="5"/>
<organism evidence="5 6">
    <name type="scientific">Meiothermus taiwanensis</name>
    <dbReference type="NCBI Taxonomy" id="172827"/>
    <lineage>
        <taxon>Bacteria</taxon>
        <taxon>Thermotogati</taxon>
        <taxon>Deinococcota</taxon>
        <taxon>Deinococci</taxon>
        <taxon>Thermales</taxon>
        <taxon>Thermaceae</taxon>
        <taxon>Meiothermus</taxon>
    </lineage>
</organism>
<evidence type="ECO:0000256" key="2">
    <source>
        <dbReference type="ARBA" id="ARBA00022741"/>
    </source>
</evidence>
<dbReference type="Gene3D" id="3.40.50.300">
    <property type="entry name" value="P-loop containing nucleotide triphosphate hydrolases"/>
    <property type="match status" value="1"/>
</dbReference>
<dbReference type="GO" id="GO:0015192">
    <property type="term" value="F:L-phenylalanine transmembrane transporter activity"/>
    <property type="evidence" value="ECO:0007669"/>
    <property type="project" value="TreeGrafter"/>
</dbReference>
<evidence type="ECO:0000256" key="1">
    <source>
        <dbReference type="ARBA" id="ARBA00022448"/>
    </source>
</evidence>
<keyword evidence="5" id="KW-0378">Hydrolase</keyword>
<sequence length="238" mass="25831">MLSVQGLSKRFGGVHAANAVNLRVEAGEILAVIGPNGAGKSTLLNLLSGLLRPDEGRIEFLGETITQAPPEVRAWKGLGRAFQIVQPFPEMTVWENLLVGALYGKPNTPARVAERVVEEVIELTGLTPKAQTLAGELTLLEDKRLELARALCTRPKLLLLDEVMAGLRPSEALEAVELVRRIRNSGVTVLFIEHLMPVVRALADRVVVMDYGQVIAEGPYDLVASNPKVREAYLGRAS</sequence>
<dbReference type="EMBL" id="QWKX01000044">
    <property type="protein sequence ID" value="RIH76384.1"/>
    <property type="molecule type" value="Genomic_DNA"/>
</dbReference>
<evidence type="ECO:0000256" key="3">
    <source>
        <dbReference type="ARBA" id="ARBA00022840"/>
    </source>
</evidence>
<dbReference type="Proteomes" id="UP000266089">
    <property type="component" value="Unassembled WGS sequence"/>
</dbReference>